<protein>
    <submittedName>
        <fullName evidence="1">Uncharacterized protein</fullName>
    </submittedName>
</protein>
<name>A0A453GYK3_AEGTS</name>
<reference evidence="2" key="2">
    <citation type="journal article" date="2017" name="Nat. Plants">
        <title>The Aegilops tauschii genome reveals multiple impacts of transposons.</title>
        <authorList>
            <person name="Zhao G."/>
            <person name="Zou C."/>
            <person name="Li K."/>
            <person name="Wang K."/>
            <person name="Li T."/>
            <person name="Gao L."/>
            <person name="Zhang X."/>
            <person name="Wang H."/>
            <person name="Yang Z."/>
            <person name="Liu X."/>
            <person name="Jiang W."/>
            <person name="Mao L."/>
            <person name="Kong X."/>
            <person name="Jiao Y."/>
            <person name="Jia J."/>
        </authorList>
    </citation>
    <scope>NUCLEOTIDE SEQUENCE [LARGE SCALE GENOMIC DNA]</scope>
    <source>
        <strain evidence="2">cv. AL8/78</strain>
    </source>
</reference>
<evidence type="ECO:0000313" key="2">
    <source>
        <dbReference type="Proteomes" id="UP000015105"/>
    </source>
</evidence>
<dbReference type="AlphaFoldDB" id="A0A453GYK3"/>
<evidence type="ECO:0000313" key="1">
    <source>
        <dbReference type="EnsemblPlants" id="AET4Gv20012200.3"/>
    </source>
</evidence>
<proteinExistence type="predicted"/>
<accession>A0A453GYK3</accession>
<organism evidence="1 2">
    <name type="scientific">Aegilops tauschii subsp. strangulata</name>
    <name type="common">Goatgrass</name>
    <dbReference type="NCBI Taxonomy" id="200361"/>
    <lineage>
        <taxon>Eukaryota</taxon>
        <taxon>Viridiplantae</taxon>
        <taxon>Streptophyta</taxon>
        <taxon>Embryophyta</taxon>
        <taxon>Tracheophyta</taxon>
        <taxon>Spermatophyta</taxon>
        <taxon>Magnoliopsida</taxon>
        <taxon>Liliopsida</taxon>
        <taxon>Poales</taxon>
        <taxon>Poaceae</taxon>
        <taxon>BOP clade</taxon>
        <taxon>Pooideae</taxon>
        <taxon>Triticodae</taxon>
        <taxon>Triticeae</taxon>
        <taxon>Triticinae</taxon>
        <taxon>Aegilops</taxon>
    </lineage>
</organism>
<sequence length="144" mass="15716">MTVLRALVLDLLLGPQLVAVATLLLAAVDSPWMQPGVALAADHLLLVVLAGEGLERGLDDAPAEAEHEVQRRLLLDVVVGQRAPVLQLLPREDQPLLVRRDPLLVLDLGLDIVDGVAALDLERDGLARQGLDEDLHLGCWRREW</sequence>
<dbReference type="EnsemblPlants" id="AET4Gv20012200.3">
    <property type="protein sequence ID" value="AET4Gv20012200.3"/>
    <property type="gene ID" value="AET4Gv20012200"/>
</dbReference>
<reference evidence="2" key="1">
    <citation type="journal article" date="2014" name="Science">
        <title>Ancient hybridizations among the ancestral genomes of bread wheat.</title>
        <authorList>
            <consortium name="International Wheat Genome Sequencing Consortium,"/>
            <person name="Marcussen T."/>
            <person name="Sandve S.R."/>
            <person name="Heier L."/>
            <person name="Spannagl M."/>
            <person name="Pfeifer M."/>
            <person name="Jakobsen K.S."/>
            <person name="Wulff B.B."/>
            <person name="Steuernagel B."/>
            <person name="Mayer K.F."/>
            <person name="Olsen O.A."/>
        </authorList>
    </citation>
    <scope>NUCLEOTIDE SEQUENCE [LARGE SCALE GENOMIC DNA]</scope>
    <source>
        <strain evidence="2">cv. AL8/78</strain>
    </source>
</reference>
<dbReference type="Proteomes" id="UP000015105">
    <property type="component" value="Chromosome 4D"/>
</dbReference>
<reference evidence="1" key="5">
    <citation type="journal article" date="2021" name="G3 (Bethesda)">
        <title>Aegilops tauschii genome assembly Aet v5.0 features greater sequence contiguity and improved annotation.</title>
        <authorList>
            <person name="Wang L."/>
            <person name="Zhu T."/>
            <person name="Rodriguez J.C."/>
            <person name="Deal K.R."/>
            <person name="Dubcovsky J."/>
            <person name="McGuire P.E."/>
            <person name="Lux T."/>
            <person name="Spannagl M."/>
            <person name="Mayer K.F.X."/>
            <person name="Baldrich P."/>
            <person name="Meyers B.C."/>
            <person name="Huo N."/>
            <person name="Gu Y.Q."/>
            <person name="Zhou H."/>
            <person name="Devos K.M."/>
            <person name="Bennetzen J.L."/>
            <person name="Unver T."/>
            <person name="Budak H."/>
            <person name="Gulick P.J."/>
            <person name="Galiba G."/>
            <person name="Kalapos B."/>
            <person name="Nelson D.R."/>
            <person name="Li P."/>
            <person name="You F.M."/>
            <person name="Luo M.C."/>
            <person name="Dvorak J."/>
        </authorList>
    </citation>
    <scope>NUCLEOTIDE SEQUENCE [LARGE SCALE GENOMIC DNA]</scope>
    <source>
        <strain evidence="1">cv. AL8/78</strain>
    </source>
</reference>
<reference evidence="1" key="4">
    <citation type="submission" date="2019-03" db="UniProtKB">
        <authorList>
            <consortium name="EnsemblPlants"/>
        </authorList>
    </citation>
    <scope>IDENTIFICATION</scope>
</reference>
<dbReference type="Gramene" id="AET4Gv20012200.3">
    <property type="protein sequence ID" value="AET4Gv20012200.3"/>
    <property type="gene ID" value="AET4Gv20012200"/>
</dbReference>
<keyword evidence="2" id="KW-1185">Reference proteome</keyword>
<reference evidence="1" key="3">
    <citation type="journal article" date="2017" name="Nature">
        <title>Genome sequence of the progenitor of the wheat D genome Aegilops tauschii.</title>
        <authorList>
            <person name="Luo M.C."/>
            <person name="Gu Y.Q."/>
            <person name="Puiu D."/>
            <person name="Wang H."/>
            <person name="Twardziok S.O."/>
            <person name="Deal K.R."/>
            <person name="Huo N."/>
            <person name="Zhu T."/>
            <person name="Wang L."/>
            <person name="Wang Y."/>
            <person name="McGuire P.E."/>
            <person name="Liu S."/>
            <person name="Long H."/>
            <person name="Ramasamy R.K."/>
            <person name="Rodriguez J.C."/>
            <person name="Van S.L."/>
            <person name="Yuan L."/>
            <person name="Wang Z."/>
            <person name="Xia Z."/>
            <person name="Xiao L."/>
            <person name="Anderson O.D."/>
            <person name="Ouyang S."/>
            <person name="Liang Y."/>
            <person name="Zimin A.V."/>
            <person name="Pertea G."/>
            <person name="Qi P."/>
            <person name="Bennetzen J.L."/>
            <person name="Dai X."/>
            <person name="Dawson M.W."/>
            <person name="Muller H.G."/>
            <person name="Kugler K."/>
            <person name="Rivarola-Duarte L."/>
            <person name="Spannagl M."/>
            <person name="Mayer K.F.X."/>
            <person name="Lu F.H."/>
            <person name="Bevan M.W."/>
            <person name="Leroy P."/>
            <person name="Li P."/>
            <person name="You F.M."/>
            <person name="Sun Q."/>
            <person name="Liu Z."/>
            <person name="Lyons E."/>
            <person name="Wicker T."/>
            <person name="Salzberg S.L."/>
            <person name="Devos K.M."/>
            <person name="Dvorak J."/>
        </authorList>
    </citation>
    <scope>NUCLEOTIDE SEQUENCE [LARGE SCALE GENOMIC DNA]</scope>
    <source>
        <strain evidence="1">cv. AL8/78</strain>
    </source>
</reference>